<dbReference type="NCBIfam" id="TIGR04183">
    <property type="entry name" value="Por_Secre_tail"/>
    <property type="match status" value="1"/>
</dbReference>
<dbReference type="InterPro" id="IPR003961">
    <property type="entry name" value="FN3_dom"/>
</dbReference>
<dbReference type="Pfam" id="PF13860">
    <property type="entry name" value="FlgD_ig"/>
    <property type="match status" value="1"/>
</dbReference>
<comment type="caution">
    <text evidence="2">The sequence shown here is derived from an EMBL/GenBank/DDBJ whole genome shotgun (WGS) entry which is preliminary data.</text>
</comment>
<feature type="domain" description="FlgD/Vpr Ig-like" evidence="1">
    <location>
        <begin position="946"/>
        <end position="992"/>
    </location>
</feature>
<evidence type="ECO:0000313" key="3">
    <source>
        <dbReference type="Proteomes" id="UP000215215"/>
    </source>
</evidence>
<dbReference type="InterPro" id="IPR026444">
    <property type="entry name" value="Secre_tail"/>
</dbReference>
<dbReference type="Gene3D" id="2.60.40.10">
    <property type="entry name" value="Immunoglobulins"/>
    <property type="match status" value="1"/>
</dbReference>
<dbReference type="Proteomes" id="UP000215215">
    <property type="component" value="Unassembled WGS sequence"/>
</dbReference>
<dbReference type="InterPro" id="IPR036116">
    <property type="entry name" value="FN3_sf"/>
</dbReference>
<accession>A0A235BVK9</accession>
<sequence length="1008" mass="114429">MLRRFVSIVSVLLISGTGFGEYTEKSGYPSPRWEWGGGQPVMVFFGEKDVSLPGKLGIRLEWVGERSGLAFLERDEISLLAESGFSYQIITRNDAWRILHAGRRDEYPNIVWFDYPSCSFPGQGITVSLHFTAQVPLDVENVGIIIWRRTTEGNWNFEFVTSKDVEVSCPNMDTTVELSYSLPDSFFYVYEYWIGVGYGDYYRWFSYYINMPPEPIHQKVAMMVDEDVYDDIESAILQYKTDVESNFDAEIYTYSISPGVTPESLRTYLQNLYYNDGITGAILVGLLPYAMWDPIWGEPPFPIPYFYEDLDGDFIDGDGDGYYECHQWGENLEPEIWVFWMRPPQDNPLALSDFLQKCHTYYELDLHVPMQALECINYDWRGAAKPFYINLSHIYGEAVDTIGGNEWRVSGSEYLDYLSTYGSEITHIWCHSGSDVHCFDLSPWVYWYDIRDIQPGSWFYLLWACHGANFEDRPSHNLAVNYCMGESSGLASLGVVRSIGTGSAQESFFNSLSYGKSLGEAYFDYMCYDYDSTWVRVWFGNDVAPDSFVWDFCFVGNPFVTFPGSLEGPPSPPKNLTASPGYLEIDLSWKANYEADIAGYNVYRGETSGGPYERLNTSLVSDTIYLDTDPECIWYYYVVTAVDTQDLESDYSLEISARPISLNQGILVVDETRNGTGAPGSPSDAQVDSFYGAILSGYDFTEWDVDSLGKPSIYDLGPYSPIIWHGDDYAYLQISQAVPDIERYLDEGGKLWLCGWRPVMAVMGSGTYPFTFEEGDFPYDYLELQDADESTSNDFSSAGGLLGYPDISVDSTKVPLSWGGRMKYIDVFTPLDAEPIYFFNSASGDTSFQDKPCGVRYLDGPYKIVFLGFPLYFMREDEATLLAQRVLGDLGVDETTPIPKVFALRQNYPNPFREETVISYSIGSCGQLSVIGKNHKPITGYRLPITLSIYDITGRLVRTLIDGYQPPGRYRVRWDGRDDIGNKLGSGVYFVRFKSGRFTNTRKVVILR</sequence>
<dbReference type="InterPro" id="IPR025965">
    <property type="entry name" value="FlgD/Vpr_Ig-like"/>
</dbReference>
<evidence type="ECO:0000259" key="1">
    <source>
        <dbReference type="Pfam" id="PF13860"/>
    </source>
</evidence>
<dbReference type="InterPro" id="IPR013783">
    <property type="entry name" value="Ig-like_fold"/>
</dbReference>
<dbReference type="SUPFAM" id="SSF49265">
    <property type="entry name" value="Fibronectin type III"/>
    <property type="match status" value="1"/>
</dbReference>
<protein>
    <recommendedName>
        <fullName evidence="1">FlgD/Vpr Ig-like domain-containing protein</fullName>
    </recommendedName>
</protein>
<dbReference type="CDD" id="cd00063">
    <property type="entry name" value="FN3"/>
    <property type="match status" value="1"/>
</dbReference>
<dbReference type="AlphaFoldDB" id="A0A235BVK9"/>
<proteinExistence type="predicted"/>
<gene>
    <name evidence="2" type="ORF">CH333_04855</name>
</gene>
<reference evidence="2 3" key="1">
    <citation type="submission" date="2017-07" db="EMBL/GenBank/DDBJ databases">
        <title>Recovery of genomes from metagenomes via a dereplication, aggregation, and scoring strategy.</title>
        <authorList>
            <person name="Sieber C.M."/>
            <person name="Probst A.J."/>
            <person name="Sharrar A."/>
            <person name="Thomas B.C."/>
            <person name="Hess M."/>
            <person name="Tringe S.G."/>
            <person name="Banfield J.F."/>
        </authorList>
    </citation>
    <scope>NUCLEOTIDE SEQUENCE [LARGE SCALE GENOMIC DNA]</scope>
    <source>
        <strain evidence="2">JGI_Cruoil_03_44_89</strain>
    </source>
</reference>
<organism evidence="2 3">
    <name type="scientific">candidate division WOR-3 bacterium JGI_Cruoil_03_44_89</name>
    <dbReference type="NCBI Taxonomy" id="1973748"/>
    <lineage>
        <taxon>Bacteria</taxon>
        <taxon>Bacteria division WOR-3</taxon>
    </lineage>
</organism>
<dbReference type="Gene3D" id="2.60.40.4070">
    <property type="match status" value="1"/>
</dbReference>
<name>A0A235BVK9_UNCW3</name>
<dbReference type="EMBL" id="NOZQ01000102">
    <property type="protein sequence ID" value="OYD15787.1"/>
    <property type="molecule type" value="Genomic_DNA"/>
</dbReference>
<evidence type="ECO:0000313" key="2">
    <source>
        <dbReference type="EMBL" id="OYD15787.1"/>
    </source>
</evidence>